<evidence type="ECO:0000259" key="1">
    <source>
        <dbReference type="Pfam" id="PF01575"/>
    </source>
</evidence>
<name>A0A381U0T6_9ZZZZ</name>
<sequence>MRLLTLDSLKVGDEIPALTIPPLTRYTLALYFGASGGHNPIHVDIDFAKLSGLDEVIVQGMFSTGFLVRLLTNWVPQPALRSRKNRFAATNHIDESVTSTGKFIEIFVVDREKLVRLELQTDTPQAQTIVAEAVVALD</sequence>
<accession>A0A381U0T6</accession>
<dbReference type="InterPro" id="IPR029069">
    <property type="entry name" value="HotDog_dom_sf"/>
</dbReference>
<protein>
    <recommendedName>
        <fullName evidence="1">MaoC-like domain-containing protein</fullName>
    </recommendedName>
</protein>
<proteinExistence type="predicted"/>
<feature type="domain" description="MaoC-like" evidence="1">
    <location>
        <begin position="22"/>
        <end position="97"/>
    </location>
</feature>
<dbReference type="SUPFAM" id="SSF54637">
    <property type="entry name" value="Thioesterase/thiol ester dehydrase-isomerase"/>
    <property type="match status" value="1"/>
</dbReference>
<dbReference type="AlphaFoldDB" id="A0A381U0T6"/>
<organism evidence="2">
    <name type="scientific">marine metagenome</name>
    <dbReference type="NCBI Taxonomy" id="408172"/>
    <lineage>
        <taxon>unclassified sequences</taxon>
        <taxon>metagenomes</taxon>
        <taxon>ecological metagenomes</taxon>
    </lineage>
</organism>
<evidence type="ECO:0000313" key="2">
    <source>
        <dbReference type="EMBL" id="SVA21729.1"/>
    </source>
</evidence>
<dbReference type="InterPro" id="IPR002539">
    <property type="entry name" value="MaoC-like_dom"/>
</dbReference>
<dbReference type="Gene3D" id="3.10.129.10">
    <property type="entry name" value="Hotdog Thioesterase"/>
    <property type="match status" value="1"/>
</dbReference>
<gene>
    <name evidence="2" type="ORF">METZ01_LOCUS74583</name>
</gene>
<dbReference type="Pfam" id="PF01575">
    <property type="entry name" value="MaoC_dehydratas"/>
    <property type="match status" value="1"/>
</dbReference>
<reference evidence="2" key="1">
    <citation type="submission" date="2018-05" db="EMBL/GenBank/DDBJ databases">
        <authorList>
            <person name="Lanie J.A."/>
            <person name="Ng W.-L."/>
            <person name="Kazmierczak K.M."/>
            <person name="Andrzejewski T.M."/>
            <person name="Davidsen T.M."/>
            <person name="Wayne K.J."/>
            <person name="Tettelin H."/>
            <person name="Glass J.I."/>
            <person name="Rusch D."/>
            <person name="Podicherti R."/>
            <person name="Tsui H.-C.T."/>
            <person name="Winkler M.E."/>
        </authorList>
    </citation>
    <scope>NUCLEOTIDE SEQUENCE</scope>
</reference>
<dbReference type="EMBL" id="UINC01005501">
    <property type="protein sequence ID" value="SVA21729.1"/>
    <property type="molecule type" value="Genomic_DNA"/>
</dbReference>